<reference evidence="4" key="2">
    <citation type="submission" date="2023-11" db="UniProtKB">
        <authorList>
            <consortium name="WormBaseParasite"/>
        </authorList>
    </citation>
    <scope>IDENTIFICATION</scope>
</reference>
<name>A0AA85IZQ7_TRIRE</name>
<feature type="compositionally biased region" description="Polar residues" evidence="1">
    <location>
        <begin position="1780"/>
        <end position="1789"/>
    </location>
</feature>
<evidence type="ECO:0000313" key="4">
    <source>
        <dbReference type="WBParaSite" id="TREG1_113800.1"/>
    </source>
</evidence>
<dbReference type="WBParaSite" id="TREG1_113800.1">
    <property type="protein sequence ID" value="TREG1_113800.1"/>
    <property type="gene ID" value="TREG1_113800"/>
</dbReference>
<feature type="compositionally biased region" description="Basic and acidic residues" evidence="1">
    <location>
        <begin position="1618"/>
        <end position="1634"/>
    </location>
</feature>
<evidence type="ECO:0000259" key="2">
    <source>
        <dbReference type="SMART" id="SM00233"/>
    </source>
</evidence>
<evidence type="ECO:0000313" key="3">
    <source>
        <dbReference type="Proteomes" id="UP000050795"/>
    </source>
</evidence>
<feature type="region of interest" description="Disordered" evidence="1">
    <location>
        <begin position="1180"/>
        <end position="1221"/>
    </location>
</feature>
<accession>A0AA85IZQ7</accession>
<protein>
    <recommendedName>
        <fullName evidence="2">PH domain-containing protein</fullName>
    </recommendedName>
</protein>
<feature type="compositionally biased region" description="Low complexity" evidence="1">
    <location>
        <begin position="1429"/>
        <end position="1452"/>
    </location>
</feature>
<organism evidence="3 4">
    <name type="scientific">Trichobilharzia regenti</name>
    <name type="common">Nasal bird schistosome</name>
    <dbReference type="NCBI Taxonomy" id="157069"/>
    <lineage>
        <taxon>Eukaryota</taxon>
        <taxon>Metazoa</taxon>
        <taxon>Spiralia</taxon>
        <taxon>Lophotrochozoa</taxon>
        <taxon>Platyhelminthes</taxon>
        <taxon>Trematoda</taxon>
        <taxon>Digenea</taxon>
        <taxon>Strigeidida</taxon>
        <taxon>Schistosomatoidea</taxon>
        <taxon>Schistosomatidae</taxon>
        <taxon>Trichobilharzia</taxon>
    </lineage>
</organism>
<evidence type="ECO:0000256" key="1">
    <source>
        <dbReference type="SAM" id="MobiDB-lite"/>
    </source>
</evidence>
<feature type="compositionally biased region" description="Basic residues" evidence="1">
    <location>
        <begin position="1766"/>
        <end position="1778"/>
    </location>
</feature>
<feature type="region of interest" description="Disordered" evidence="1">
    <location>
        <begin position="1618"/>
        <end position="1643"/>
    </location>
</feature>
<keyword evidence="3" id="KW-1185">Reference proteome</keyword>
<reference evidence="3" key="1">
    <citation type="submission" date="2022-06" db="EMBL/GenBank/DDBJ databases">
        <authorList>
            <person name="Berger JAMES D."/>
            <person name="Berger JAMES D."/>
        </authorList>
    </citation>
    <scope>NUCLEOTIDE SEQUENCE [LARGE SCALE GENOMIC DNA]</scope>
</reference>
<dbReference type="Proteomes" id="UP000050795">
    <property type="component" value="Unassembled WGS sequence"/>
</dbReference>
<dbReference type="SUPFAM" id="SSF50729">
    <property type="entry name" value="PH domain-like"/>
    <property type="match status" value="2"/>
</dbReference>
<feature type="region of interest" description="Disordered" evidence="1">
    <location>
        <begin position="1429"/>
        <end position="1464"/>
    </location>
</feature>
<feature type="domain" description="PH" evidence="2">
    <location>
        <begin position="293"/>
        <end position="391"/>
    </location>
</feature>
<proteinExistence type="predicted"/>
<dbReference type="SMART" id="SM00233">
    <property type="entry name" value="PH"/>
    <property type="match status" value="2"/>
</dbReference>
<sequence>MTPIESLLPGLHSFLAVDLNSLQLPSSIEQKRRRFLERIEVLSLGCIPPLPESHINTSTIARFFSNKRHSLPPTINYPSSPVCIDLSKTVIHSPETSINNRDSRTSDQLINEFTVDSPDGLSYNCDRRNSLAQSSSFSPPPPLPPKKSHLQKLSKKVEDPYEVPKQVVVTPVETVILTTSSTASSSTVAPVRSKSSITSASEPLFRSKEFSRLSLSPQSEIIQADSSSNTPITNPDSLYHTSNIHGTKSIGVNPIILSDTTGAIKPDATLVLPKKYLVGCQTRRPSSLMDSIWTLAGVLSHRCKPNKWIQLNICLLTNSSRLIAYKTGHSVTPSLALFLCGSTGIYSGRDSGMEHVIKIAHFSREIIVLAAPTEEQALIWVRQINQYSQGITPTEVCSFLPHFTVPHSANTTSVAITAATNTTAATMNSSYKNASGLSSYSLSNHNFTSSKSLVSSNRPIPMEISNIKIDASSDENNRIDRLFQPIVNHLKSLSLEESSSVMCTSHEAASSCSRTAVDKTEMIINMSGMPSDVTTTNIDYNGSVNEPLQCQPTSSVQSRPFSMTLSSTFDAHMISSKHNLRRNSLISSMRRKVESFNSKRRARKSLPQSLQPNCSSVFESCSDLQNNEALKGVGHRRILSDGQWSCSKFSSVQCLQQQQIFSSITPQPLPPPAAACLWDSSKSSGKGFGWSQLEAAGARFLSHNASSVSSNSSTYRPRSMCYDSPGLFDMFNSSQINVNVMPKHGPLLDLNSMRSHSVTSCVLNGNQVVISGNASICIPGRVSWTTRWCCLKSNCLEIYLNKKGCYNNISQHNNPFNDYYTDDTNWPLFSLPLEPGKVELGLAGDKRHSSAIRLAVPTQCSTPLLFDVTDKLQMGAWIKGFIQALGLISPTENAINCIQGTSHSMRGIASAKLGYIPQSSVTHERTGFQQTHLKRDNLLSTVSSSWVGRIPNSIMETSQTSVYYSDIHEDGDNDLVCVNQTQYAVNNTNFSNTVIYDEVCPPQTIYGKSNNKDISATITPLANSSEMSKTSDVSLFKRRWSSPLLIFESSTKIQTPGYSNESNTSLFNNPSSHWHIPPPSRRLLAQPLPPLPSVGPSTCESIAGTITSSYTSSNITPDDCGGYQDESLIPASNNAESDGLPEFWCRKDGKLNNCKSSQMSVVTNHRRYASMSSLEYAASNNEAVVNTNNTNDDKRGNDEKQRTKARNSSDVKQSESHNQSHSKVVFSLDDIYSEPVKITSSLAFTPITTMESSHLSCTKCCTSISTSVPVDPIEEQTNSSSVCSTSTLVLYSDVSNLHRTNCDRAAMGTCIIDEHCGNDNISVNDQRCSDEINLWELKSENTLSSRDPALVEYMKTYKLISARRCVSCLSGNKPTVLQTNPNVDGMPILSSTLRVRSGSDDPVKQITAINMDVTCNDTLFMRKSNSHWNRGSFSSNSSRTATSSGVALSSSPGSGGNTRPPSLAIPGYLPMTPVEKEQCNVEGFLHHEHHFNKELSDSVPFNVEQQSCVKKYKYSDYGCQVEVPSSVSFMNCHHNHHYTHVLNKVESDTMHIDSISSSATSLLLIASQLAEVKQETNSLRSRKKDLSFRLSNLLALDHRDSQSKLGIDTFKFDERFHSDKEDSQVNEDSRHDGDTVTVEKASTNEEQENIIKIKEATATLYARLTAVEMLLKNAESTEAQLEKEFGHLMTNHNGTKPSSSSLSPSTRIIGTTSVLDPVTNSKEEHDHQQKLEQLSVIKTSLNSINENVCSHCKIPRTSSNGLTGGSRKRNGRNRRHGYKASTTNQQNNSGRGRYRTRRRELIDANFSEQSDWGVTESENDCSSLTVSLAS</sequence>
<feature type="compositionally biased region" description="Basic and acidic residues" evidence="1">
    <location>
        <begin position="1191"/>
        <end position="1215"/>
    </location>
</feature>
<feature type="compositionally biased region" description="Low complexity" evidence="1">
    <location>
        <begin position="1180"/>
        <end position="1190"/>
    </location>
</feature>
<feature type="region of interest" description="Disordered" evidence="1">
    <location>
        <begin position="1113"/>
        <end position="1133"/>
    </location>
</feature>
<feature type="region of interest" description="Disordered" evidence="1">
    <location>
        <begin position="1753"/>
        <end position="1796"/>
    </location>
</feature>
<feature type="region of interest" description="Disordered" evidence="1">
    <location>
        <begin position="124"/>
        <end position="157"/>
    </location>
</feature>
<dbReference type="InterPro" id="IPR001849">
    <property type="entry name" value="PH_domain"/>
</dbReference>
<feature type="domain" description="PH" evidence="2">
    <location>
        <begin position="768"/>
        <end position="888"/>
    </location>
</feature>